<organism evidence="2 3">
    <name type="scientific">Halorhodospira neutriphila</name>
    <dbReference type="NCBI Taxonomy" id="168379"/>
    <lineage>
        <taxon>Bacteria</taxon>
        <taxon>Pseudomonadati</taxon>
        <taxon>Pseudomonadota</taxon>
        <taxon>Gammaproteobacteria</taxon>
        <taxon>Chromatiales</taxon>
        <taxon>Ectothiorhodospiraceae</taxon>
        <taxon>Halorhodospira</taxon>
    </lineage>
</organism>
<name>A0ABS1E1Z7_9GAMM</name>
<proteinExistence type="predicted"/>
<keyword evidence="3" id="KW-1185">Reference proteome</keyword>
<dbReference type="RefSeq" id="WP_200256206.1">
    <property type="nucleotide sequence ID" value="NZ_NRSH01000008.1"/>
</dbReference>
<protein>
    <recommendedName>
        <fullName evidence="1">RES domain-containing protein</fullName>
    </recommendedName>
</protein>
<dbReference type="InterPro" id="IPR014914">
    <property type="entry name" value="RES_dom"/>
</dbReference>
<dbReference type="SMART" id="SM00953">
    <property type="entry name" value="RES"/>
    <property type="match status" value="1"/>
</dbReference>
<evidence type="ECO:0000313" key="3">
    <source>
        <dbReference type="Proteomes" id="UP000738126"/>
    </source>
</evidence>
<comment type="caution">
    <text evidence="2">The sequence shown here is derived from an EMBL/GenBank/DDBJ whole genome shotgun (WGS) entry which is preliminary data.</text>
</comment>
<dbReference type="Proteomes" id="UP000738126">
    <property type="component" value="Unassembled WGS sequence"/>
</dbReference>
<dbReference type="Pfam" id="PF08808">
    <property type="entry name" value="RES"/>
    <property type="match status" value="1"/>
</dbReference>
<evidence type="ECO:0000313" key="2">
    <source>
        <dbReference type="EMBL" id="MBK1725748.1"/>
    </source>
</evidence>
<dbReference type="EMBL" id="NRSH01000008">
    <property type="protein sequence ID" value="MBK1725748.1"/>
    <property type="molecule type" value="Genomic_DNA"/>
</dbReference>
<sequence length="145" mass="15825">MRLYRIARAEHAQDLSGEGARLYGGRWTPAGYPVLYTAEHPALAAWEVVVHFGLPVEAAPLEQRLITLQVPDRAAGQMPRLSDVPADPRRVGLDWLAAGGSLLLAVPSVVIPQSQNVLVNPRHPDMAEVHIEDCCVFAFDGRVSQ</sequence>
<gene>
    <name evidence="2" type="ORF">CKO13_01665</name>
</gene>
<evidence type="ECO:0000259" key="1">
    <source>
        <dbReference type="SMART" id="SM00953"/>
    </source>
</evidence>
<accession>A0ABS1E1Z7</accession>
<reference evidence="2 3" key="1">
    <citation type="journal article" date="2020" name="Microorganisms">
        <title>Osmotic Adaptation and Compatible Solute Biosynthesis of Phototrophic Bacteria as Revealed from Genome Analyses.</title>
        <authorList>
            <person name="Imhoff J.F."/>
            <person name="Rahn T."/>
            <person name="Kunzel S."/>
            <person name="Keller A."/>
            <person name="Neulinger S.C."/>
        </authorList>
    </citation>
    <scope>NUCLEOTIDE SEQUENCE [LARGE SCALE GENOMIC DNA]</scope>
    <source>
        <strain evidence="2 3">DSM 15116</strain>
    </source>
</reference>
<feature type="domain" description="RES" evidence="1">
    <location>
        <begin position="14"/>
        <end position="133"/>
    </location>
</feature>